<keyword evidence="3" id="KW-1185">Reference proteome</keyword>
<dbReference type="RefSeq" id="WP_219001102.1">
    <property type="nucleotide sequence ID" value="NZ_CP079194.1"/>
</dbReference>
<organism evidence="2 3">
    <name type="scientific">Gymnodinialimonas ceratoperidinii</name>
    <dbReference type="NCBI Taxonomy" id="2856823"/>
    <lineage>
        <taxon>Bacteria</taxon>
        <taxon>Pseudomonadati</taxon>
        <taxon>Pseudomonadota</taxon>
        <taxon>Alphaproteobacteria</taxon>
        <taxon>Rhodobacterales</taxon>
        <taxon>Paracoccaceae</taxon>
        <taxon>Gymnodinialimonas</taxon>
    </lineage>
</organism>
<dbReference type="PANTHER" id="PTHR48148">
    <property type="entry name" value="KERATINOCYTE PROLINE-RICH PROTEIN"/>
    <property type="match status" value="1"/>
</dbReference>
<accession>A0A8F6TTZ0</accession>
<sequence>MGGAALACPNYQLSGGSLSYDASQIGAPQGFAVSAGGEFTLDQCGLGSLGYGQFRAAPDLTLNLTSMAGRELDVYATSSCDPAILVNDANGQWYFNDDRNGLQPGLTLPAGAADGRVDVWLGTFAGGGCPATLAVHALPGGGAQPVPVPVPQPTSPPQPVPVPVPVPTAACPTWEVPGPALSFDASQILQPLSYVAQATGGTDVSNCPNVEGRRYASQVPQFSITLSGMEGHSLQLLANAQCDSTLLVNGANTQWFYNDDGQGQLQPQLDISDQAALNGRIDVWVGTYNDTSCPGTFTLQAIPVATTPQPVPVPQPVPTPQPVPVPVPAPTPAPVPTPAPTPAPAPTPTAGCPSLGSEGIVVTTDGAALYGPDRFTVSAGGITALSTCADIPASAGVAYSSPHYTFYLSGMETYGRLEIEVESDCDTTLLVNDAQGNWHFDDDSGGNLQPEMNLSDTAALNGRVDLWVGTFGEGISCQAEVELETWNF</sequence>
<dbReference type="EMBL" id="CP079194">
    <property type="protein sequence ID" value="QXT38907.1"/>
    <property type="molecule type" value="Genomic_DNA"/>
</dbReference>
<feature type="region of interest" description="Disordered" evidence="1">
    <location>
        <begin position="312"/>
        <end position="347"/>
    </location>
</feature>
<dbReference type="KEGG" id="gce:KYE46_13320"/>
<gene>
    <name evidence="2" type="ORF">KYE46_13320</name>
</gene>
<dbReference type="Proteomes" id="UP000825009">
    <property type="component" value="Chromosome"/>
</dbReference>
<evidence type="ECO:0000313" key="3">
    <source>
        <dbReference type="Proteomes" id="UP000825009"/>
    </source>
</evidence>
<proteinExistence type="predicted"/>
<dbReference type="PANTHER" id="PTHR48148:SF3">
    <property type="entry name" value="KERATINOCYTE PROLINE-RICH PROTEIN"/>
    <property type="match status" value="1"/>
</dbReference>
<evidence type="ECO:0000256" key="1">
    <source>
        <dbReference type="SAM" id="MobiDB-lite"/>
    </source>
</evidence>
<protein>
    <submittedName>
        <fullName evidence="2">Uncharacterized protein</fullName>
    </submittedName>
</protein>
<reference evidence="2 3" key="1">
    <citation type="submission" date="2021-07" db="EMBL/GenBank/DDBJ databases">
        <title>A novel Jannaschia species isolated from marine dinoflagellate Ceratoperidinium margalefii.</title>
        <authorList>
            <person name="Jiang Y."/>
            <person name="Li Z."/>
        </authorList>
    </citation>
    <scope>NUCLEOTIDE SEQUENCE [LARGE SCALE GENOMIC DNA]</scope>
    <source>
        <strain evidence="2 3">J12C1-MA-4</strain>
    </source>
</reference>
<dbReference type="AlphaFoldDB" id="A0A8F6TTZ0"/>
<name>A0A8F6TTZ0_9RHOB</name>
<evidence type="ECO:0000313" key="2">
    <source>
        <dbReference type="EMBL" id="QXT38907.1"/>
    </source>
</evidence>